<evidence type="ECO:0000256" key="5">
    <source>
        <dbReference type="PIRNR" id="PIRNR026991"/>
    </source>
</evidence>
<reference evidence="9 10" key="1">
    <citation type="journal article" date="2022" name="Front. Cell. Infect. Microbiol.">
        <title>The Genomes of Two Strains of Taenia crassiceps the Animal Model for the Study of Human Cysticercosis.</title>
        <authorList>
            <person name="Bobes R.J."/>
            <person name="Estrada K."/>
            <person name="Rios-Valencia D.G."/>
            <person name="Calderon-Gallegos A."/>
            <person name="de la Torre P."/>
            <person name="Carrero J.C."/>
            <person name="Sanchez-Flores A."/>
            <person name="Laclette J.P."/>
        </authorList>
    </citation>
    <scope>NUCLEOTIDE SEQUENCE [LARGE SCALE GENOMIC DNA]</scope>
    <source>
        <strain evidence="9">WFUcys</strain>
    </source>
</reference>
<protein>
    <recommendedName>
        <fullName evidence="5">Meiotic nuclear division protein 1 homolog</fullName>
    </recommendedName>
</protein>
<comment type="similarity">
    <text evidence="2 5">Belongs to the MND1 family.</text>
</comment>
<accession>A0ABR4QPJ7</accession>
<evidence type="ECO:0000313" key="10">
    <source>
        <dbReference type="Proteomes" id="UP001651158"/>
    </source>
</evidence>
<evidence type="ECO:0000256" key="6">
    <source>
        <dbReference type="SAM" id="Coils"/>
    </source>
</evidence>
<organism evidence="9 10">
    <name type="scientific">Taenia crassiceps</name>
    <dbReference type="NCBI Taxonomy" id="6207"/>
    <lineage>
        <taxon>Eukaryota</taxon>
        <taxon>Metazoa</taxon>
        <taxon>Spiralia</taxon>
        <taxon>Lophotrochozoa</taxon>
        <taxon>Platyhelminthes</taxon>
        <taxon>Cestoda</taxon>
        <taxon>Eucestoda</taxon>
        <taxon>Cyclophyllidea</taxon>
        <taxon>Taeniidae</taxon>
        <taxon>Taenia</taxon>
    </lineage>
</organism>
<feature type="domain" description="Leucine zipper with capping helix" evidence="8">
    <location>
        <begin position="141"/>
        <end position="191"/>
    </location>
</feature>
<dbReference type="Proteomes" id="UP001651158">
    <property type="component" value="Unassembled WGS sequence"/>
</dbReference>
<keyword evidence="3 6" id="KW-0175">Coiled coil</keyword>
<feature type="coiled-coil region" evidence="6">
    <location>
        <begin position="68"/>
        <end position="109"/>
    </location>
</feature>
<evidence type="ECO:0000259" key="8">
    <source>
        <dbReference type="Pfam" id="PF18517"/>
    </source>
</evidence>
<evidence type="ECO:0000256" key="2">
    <source>
        <dbReference type="ARBA" id="ARBA00005981"/>
    </source>
</evidence>
<dbReference type="Pfam" id="PF03962">
    <property type="entry name" value="Mnd1"/>
    <property type="match status" value="1"/>
</dbReference>
<evidence type="ECO:0000256" key="1">
    <source>
        <dbReference type="ARBA" id="ARBA00004123"/>
    </source>
</evidence>
<dbReference type="PIRSF" id="PIRSF026991">
    <property type="entry name" value="Mnd1"/>
    <property type="match status" value="1"/>
</dbReference>
<comment type="subcellular location">
    <subcellularLocation>
        <location evidence="1 5">Nucleus</location>
    </subcellularLocation>
</comment>
<evidence type="ECO:0000259" key="7">
    <source>
        <dbReference type="Pfam" id="PF03962"/>
    </source>
</evidence>
<feature type="domain" description="Mnd1 HTH" evidence="7">
    <location>
        <begin position="18"/>
        <end position="67"/>
    </location>
</feature>
<dbReference type="InterPro" id="IPR040661">
    <property type="entry name" value="LZ3wCH"/>
</dbReference>
<dbReference type="EMBL" id="JAKROA010000001">
    <property type="protein sequence ID" value="KAL5111576.1"/>
    <property type="molecule type" value="Genomic_DNA"/>
</dbReference>
<name>A0ABR4QPJ7_9CEST</name>
<evidence type="ECO:0000256" key="4">
    <source>
        <dbReference type="ARBA" id="ARBA00023242"/>
    </source>
</evidence>
<sequence>MSRRRGLSADEKRERMMELFYEKELERLSHKEKGIPSMTVKDVLMSLVSDGLVDSDKIGTSVYFWAFLSKAGQNIEDLENEISELESRFKDLERALVKARLDKEETREEALSTLSSNQLLLEGLEDNLTRLQRYHPGRARELSSQTKSAIECANRWTDNVFQITSWLKDRFGVDDATLAKQFNIPDAFDYIDS</sequence>
<dbReference type="InterPro" id="IPR005647">
    <property type="entry name" value="Mnd1"/>
</dbReference>
<comment type="caution">
    <text evidence="9">The sequence shown here is derived from an EMBL/GenBank/DDBJ whole genome shotgun (WGS) entry which is preliminary data.</text>
</comment>
<comment type="function">
    <text evidence="5">Required for proper homologous chromosome pairing and efficient cross-over and intragenic recombination during meiosis.</text>
</comment>
<gene>
    <name evidence="9" type="ORF">TcWFU_002449</name>
</gene>
<dbReference type="Pfam" id="PF18517">
    <property type="entry name" value="LZ3wCH"/>
    <property type="match status" value="1"/>
</dbReference>
<evidence type="ECO:0000256" key="3">
    <source>
        <dbReference type="ARBA" id="ARBA00023054"/>
    </source>
</evidence>
<proteinExistence type="inferred from homology"/>
<keyword evidence="4 5" id="KW-0539">Nucleus</keyword>
<evidence type="ECO:0000313" key="9">
    <source>
        <dbReference type="EMBL" id="KAL5111576.1"/>
    </source>
</evidence>
<keyword evidence="10" id="KW-1185">Reference proteome</keyword>
<dbReference type="InterPro" id="IPR040453">
    <property type="entry name" value="Mnd1_HTH"/>
</dbReference>